<comment type="similarity">
    <text evidence="2">Belongs to the SLX9 family.</text>
</comment>
<evidence type="ECO:0000256" key="4">
    <source>
        <dbReference type="ARBA" id="ARBA00023242"/>
    </source>
</evidence>
<accession>A0AAD5WZW4</accession>
<feature type="compositionally biased region" description="Basic residues" evidence="5">
    <location>
        <begin position="1"/>
        <end position="13"/>
    </location>
</feature>
<dbReference type="GO" id="GO:0030686">
    <property type="term" value="C:90S preribosome"/>
    <property type="evidence" value="ECO:0007669"/>
    <property type="project" value="InterPro"/>
</dbReference>
<dbReference type="Pfam" id="PF15341">
    <property type="entry name" value="SLX9"/>
    <property type="match status" value="1"/>
</dbReference>
<dbReference type="PANTHER" id="PTHR31109:SF2">
    <property type="entry name" value="RIBOSOME BIOGENESIS PROTEIN SLX9 HOMOLOG"/>
    <property type="match status" value="1"/>
</dbReference>
<proteinExistence type="inferred from homology"/>
<feature type="compositionally biased region" description="Polar residues" evidence="5">
    <location>
        <begin position="129"/>
        <end position="141"/>
    </location>
</feature>
<feature type="region of interest" description="Disordered" evidence="5">
    <location>
        <begin position="71"/>
        <end position="93"/>
    </location>
</feature>
<comment type="subcellular location">
    <subcellularLocation>
        <location evidence="1">Nucleus</location>
        <location evidence="1">Nucleolus</location>
    </subcellularLocation>
</comment>
<evidence type="ECO:0000256" key="5">
    <source>
        <dbReference type="SAM" id="MobiDB-lite"/>
    </source>
</evidence>
<feature type="region of interest" description="Disordered" evidence="5">
    <location>
        <begin position="1"/>
        <end position="29"/>
    </location>
</feature>
<reference evidence="6" key="1">
    <citation type="submission" date="2020-05" db="EMBL/GenBank/DDBJ databases">
        <title>Phylogenomic resolution of chytrid fungi.</title>
        <authorList>
            <person name="Stajich J.E."/>
            <person name="Amses K."/>
            <person name="Simmons R."/>
            <person name="Seto K."/>
            <person name="Myers J."/>
            <person name="Bonds A."/>
            <person name="Quandt C.A."/>
            <person name="Barry K."/>
            <person name="Liu P."/>
            <person name="Grigoriev I."/>
            <person name="Longcore J.E."/>
            <person name="James T.Y."/>
        </authorList>
    </citation>
    <scope>NUCLEOTIDE SEQUENCE</scope>
    <source>
        <strain evidence="6">JEL0318</strain>
    </source>
</reference>
<dbReference type="GO" id="GO:0000462">
    <property type="term" value="P:maturation of SSU-rRNA from tricistronic rRNA transcript (SSU-rRNA, 5.8S rRNA, LSU-rRNA)"/>
    <property type="evidence" value="ECO:0007669"/>
    <property type="project" value="InterPro"/>
</dbReference>
<organism evidence="6 7">
    <name type="scientific">Rhizophlyctis rosea</name>
    <dbReference type="NCBI Taxonomy" id="64517"/>
    <lineage>
        <taxon>Eukaryota</taxon>
        <taxon>Fungi</taxon>
        <taxon>Fungi incertae sedis</taxon>
        <taxon>Chytridiomycota</taxon>
        <taxon>Chytridiomycota incertae sedis</taxon>
        <taxon>Chytridiomycetes</taxon>
        <taxon>Rhizophlyctidales</taxon>
        <taxon>Rhizophlyctidaceae</taxon>
        <taxon>Rhizophlyctis</taxon>
    </lineage>
</organism>
<sequence length="197" mass="21513">MPKVKRERTKLHATLKPAPEPMVIDSLDTPTPMFTPAALGETFTVTRTIPKAETLTLPKTLPTQNTIGAGAGVAVSESEERPTSKRDKKQQRHERWLKKLGAYYAPKPAKPTAFDVDTLKSVLLTVNDPTESTLSSGSGKAQGNIGSGQKAVSQRARKKEAVNEIVRLQKILVHPSYKSNPLATIRQHLQNTLGSQQ</sequence>
<protein>
    <recommendedName>
        <fullName evidence="3">Ribosome biogenesis protein SLX9</fullName>
    </recommendedName>
</protein>
<name>A0AAD5WZW4_9FUNG</name>
<dbReference type="EMBL" id="JADGJD010000745">
    <property type="protein sequence ID" value="KAJ3048737.1"/>
    <property type="molecule type" value="Genomic_DNA"/>
</dbReference>
<dbReference type="InterPro" id="IPR028160">
    <property type="entry name" value="Slx9-like"/>
</dbReference>
<evidence type="ECO:0000256" key="1">
    <source>
        <dbReference type="ARBA" id="ARBA00004604"/>
    </source>
</evidence>
<feature type="region of interest" description="Disordered" evidence="5">
    <location>
        <begin position="129"/>
        <end position="159"/>
    </location>
</feature>
<dbReference type="GO" id="GO:0005730">
    <property type="term" value="C:nucleolus"/>
    <property type="evidence" value="ECO:0007669"/>
    <property type="project" value="UniProtKB-SubCell"/>
</dbReference>
<evidence type="ECO:0000313" key="6">
    <source>
        <dbReference type="EMBL" id="KAJ3048737.1"/>
    </source>
</evidence>
<dbReference type="GO" id="GO:0030688">
    <property type="term" value="C:preribosome, small subunit precursor"/>
    <property type="evidence" value="ECO:0007669"/>
    <property type="project" value="InterPro"/>
</dbReference>
<dbReference type="PANTHER" id="PTHR31109">
    <property type="entry name" value="PROTEIN FAM207A"/>
    <property type="match status" value="1"/>
</dbReference>
<dbReference type="Proteomes" id="UP001212841">
    <property type="component" value="Unassembled WGS sequence"/>
</dbReference>
<dbReference type="AlphaFoldDB" id="A0AAD5WZW4"/>
<evidence type="ECO:0000256" key="3">
    <source>
        <dbReference type="ARBA" id="ARBA00021321"/>
    </source>
</evidence>
<evidence type="ECO:0000256" key="2">
    <source>
        <dbReference type="ARBA" id="ARBA00011022"/>
    </source>
</evidence>
<keyword evidence="4" id="KW-0539">Nucleus</keyword>
<gene>
    <name evidence="6" type="ORF">HK097_010253</name>
</gene>
<comment type="caution">
    <text evidence="6">The sequence shown here is derived from an EMBL/GenBank/DDBJ whole genome shotgun (WGS) entry which is preliminary data.</text>
</comment>
<keyword evidence="7" id="KW-1185">Reference proteome</keyword>
<evidence type="ECO:0000313" key="7">
    <source>
        <dbReference type="Proteomes" id="UP001212841"/>
    </source>
</evidence>